<dbReference type="InterPro" id="IPR052906">
    <property type="entry name" value="Type_IV_Methyl-Rstrct_Enzyme"/>
</dbReference>
<comment type="caution">
    <text evidence="2">The sequence shown here is derived from an EMBL/GenBank/DDBJ whole genome shotgun (WGS) entry which is preliminary data.</text>
</comment>
<keyword evidence="2" id="KW-0378">Hydrolase</keyword>
<protein>
    <submittedName>
        <fullName evidence="2">Restriction endonuclease</fullName>
    </submittedName>
</protein>
<dbReference type="PANTHER" id="PTHR30015">
    <property type="entry name" value="MRR RESTRICTION SYSTEM PROTEIN"/>
    <property type="match status" value="1"/>
</dbReference>
<keyword evidence="3" id="KW-1185">Reference proteome</keyword>
<dbReference type="InterPro" id="IPR011335">
    <property type="entry name" value="Restrct_endonuc-II-like"/>
</dbReference>
<evidence type="ECO:0000313" key="2">
    <source>
        <dbReference type="EMBL" id="TDK23784.1"/>
    </source>
</evidence>
<proteinExistence type="predicted"/>
<dbReference type="SUPFAM" id="SSF52980">
    <property type="entry name" value="Restriction endonuclease-like"/>
    <property type="match status" value="1"/>
</dbReference>
<keyword evidence="2" id="KW-0540">Nuclease</keyword>
<dbReference type="Gene3D" id="3.40.1350.10">
    <property type="match status" value="1"/>
</dbReference>
<dbReference type="RefSeq" id="WP_133321881.1">
    <property type="nucleotide sequence ID" value="NZ_SMTF01000006.1"/>
</dbReference>
<dbReference type="GO" id="GO:0003677">
    <property type="term" value="F:DNA binding"/>
    <property type="evidence" value="ECO:0007669"/>
    <property type="project" value="InterPro"/>
</dbReference>
<dbReference type="Proteomes" id="UP000294796">
    <property type="component" value="Unassembled WGS sequence"/>
</dbReference>
<gene>
    <name evidence="2" type="ORF">E2F46_09640</name>
</gene>
<dbReference type="InterPro" id="IPR007560">
    <property type="entry name" value="Restrct_endonuc_IV_Mrr"/>
</dbReference>
<dbReference type="InterPro" id="IPR011856">
    <property type="entry name" value="tRNA_endonuc-like_dom_sf"/>
</dbReference>
<name>A0A4V3AME0_9GAMM</name>
<dbReference type="OrthoDB" id="9781481at2"/>
<dbReference type="GO" id="GO:0015666">
    <property type="term" value="F:restriction endodeoxyribonuclease activity"/>
    <property type="evidence" value="ECO:0007669"/>
    <property type="project" value="TreeGrafter"/>
</dbReference>
<dbReference type="Pfam" id="PF04471">
    <property type="entry name" value="Mrr_cat"/>
    <property type="match status" value="1"/>
</dbReference>
<dbReference type="PANTHER" id="PTHR30015:SF7">
    <property type="entry name" value="TYPE IV METHYL-DIRECTED RESTRICTION ENZYME ECOKMRR"/>
    <property type="match status" value="1"/>
</dbReference>
<feature type="domain" description="Restriction endonuclease type IV Mrr" evidence="1">
    <location>
        <begin position="195"/>
        <end position="305"/>
    </location>
</feature>
<reference evidence="2 3" key="1">
    <citation type="submission" date="2019-03" db="EMBL/GenBank/DDBJ databases">
        <title>Luteimonas zhaokaii sp.nov., isolated from the rectal contents of Plateau pika in Yushu, Qinghai Province, China.</title>
        <authorList>
            <person name="Zhang G."/>
        </authorList>
    </citation>
    <scope>NUCLEOTIDE SEQUENCE [LARGE SCALE GENOMIC DNA]</scope>
    <source>
        <strain evidence="2 3">B9</strain>
    </source>
</reference>
<keyword evidence="2" id="KW-0255">Endonuclease</keyword>
<organism evidence="2 3">
    <name type="scientific">Luteimonas aestuarii</name>
    <dbReference type="NCBI Taxonomy" id="453837"/>
    <lineage>
        <taxon>Bacteria</taxon>
        <taxon>Pseudomonadati</taxon>
        <taxon>Pseudomonadota</taxon>
        <taxon>Gammaproteobacteria</taxon>
        <taxon>Lysobacterales</taxon>
        <taxon>Lysobacteraceae</taxon>
        <taxon>Luteimonas</taxon>
    </lineage>
</organism>
<dbReference type="AlphaFoldDB" id="A0A4V3AME0"/>
<evidence type="ECO:0000313" key="3">
    <source>
        <dbReference type="Proteomes" id="UP000294796"/>
    </source>
</evidence>
<dbReference type="GO" id="GO:0009307">
    <property type="term" value="P:DNA restriction-modification system"/>
    <property type="evidence" value="ECO:0007669"/>
    <property type="project" value="InterPro"/>
</dbReference>
<sequence>MSNEAIWGIHAGRRGEADALFLGQGCIALGWDRMGDLSQLAANREAFKLRYQQAYPEAKPGAIATMAGMPFRFVHEMKPGDLVAYPSKADRLIHIGRVTGEYTHVAQAREGYPHRRKVEWLAQVPRLHFTQGALYEIGAAQSLFQIRNYADEYLAVVAGGPAASMVVDDDQTVSMVAEDIEETTRDFILKRLSQELKGLPLESFVVHLLQCMGYHARLTRRNEPSVDVIAHKDHLGIEPPIIKVQVKSSDTTATDKDVSALYGKLSAGEYGLFITLGTFSPASRNFEQGKPNLRLVDGDEFVKMVLEHYEAFDSKHKGLLPLRRVYVPQGLESE</sequence>
<accession>A0A4V3AME0</accession>
<dbReference type="EMBL" id="SMTF01000006">
    <property type="protein sequence ID" value="TDK23784.1"/>
    <property type="molecule type" value="Genomic_DNA"/>
</dbReference>
<evidence type="ECO:0000259" key="1">
    <source>
        <dbReference type="Pfam" id="PF04471"/>
    </source>
</evidence>